<evidence type="ECO:0000313" key="1">
    <source>
        <dbReference type="EMBL" id="MBD2774698.1"/>
    </source>
</evidence>
<reference evidence="1" key="1">
    <citation type="submission" date="2020-09" db="EMBL/GenBank/DDBJ databases">
        <title>Iningainema tapete sp. nov. (Scytonemataceae, Cyanobacteria) from greenhouses in central Florida (USA) produces two types of nodularin with biosynthetic potential for microcystin-LR and anabaenopeptins.</title>
        <authorList>
            <person name="Berthold D.E."/>
            <person name="Lefler F.W."/>
            <person name="Huang I.-S."/>
            <person name="Abdulla H."/>
            <person name="Zimba P.V."/>
            <person name="Laughinghouse H.D. IV."/>
        </authorList>
    </citation>
    <scope>NUCLEOTIDE SEQUENCE</scope>
    <source>
        <strain evidence="1">BLCCT55</strain>
    </source>
</reference>
<organism evidence="1 2">
    <name type="scientific">Iningainema tapete BLCC-T55</name>
    <dbReference type="NCBI Taxonomy" id="2748662"/>
    <lineage>
        <taxon>Bacteria</taxon>
        <taxon>Bacillati</taxon>
        <taxon>Cyanobacteriota</taxon>
        <taxon>Cyanophyceae</taxon>
        <taxon>Nostocales</taxon>
        <taxon>Scytonemataceae</taxon>
        <taxon>Iningainema tapete</taxon>
    </lineage>
</organism>
<protein>
    <submittedName>
        <fullName evidence="1">Phytanoyl-CoA dioxygenase family protein</fullName>
    </submittedName>
</protein>
<keyword evidence="1" id="KW-0560">Oxidoreductase</keyword>
<keyword evidence="2" id="KW-1185">Reference proteome</keyword>
<keyword evidence="1" id="KW-0223">Dioxygenase</keyword>
<dbReference type="RefSeq" id="WP_190832090.1">
    <property type="nucleotide sequence ID" value="NZ_CAWPPI010000072.1"/>
</dbReference>
<gene>
    <name evidence="1" type="ORF">ICL16_22175</name>
</gene>
<dbReference type="Gene3D" id="2.60.120.620">
    <property type="entry name" value="q2cbj1_9rhob like domain"/>
    <property type="match status" value="1"/>
</dbReference>
<dbReference type="SUPFAM" id="SSF51197">
    <property type="entry name" value="Clavaminate synthase-like"/>
    <property type="match status" value="1"/>
</dbReference>
<dbReference type="Proteomes" id="UP000629098">
    <property type="component" value="Unassembled WGS sequence"/>
</dbReference>
<proteinExistence type="predicted"/>
<dbReference type="EMBL" id="JACXAE010000072">
    <property type="protein sequence ID" value="MBD2774698.1"/>
    <property type="molecule type" value="Genomic_DNA"/>
</dbReference>
<evidence type="ECO:0000313" key="2">
    <source>
        <dbReference type="Proteomes" id="UP000629098"/>
    </source>
</evidence>
<name>A0A8J6XHY1_9CYAN</name>
<accession>A0A8J6XHY1</accession>
<comment type="caution">
    <text evidence="1">The sequence shown here is derived from an EMBL/GenBank/DDBJ whole genome shotgun (WGS) entry which is preliminary data.</text>
</comment>
<sequence>MHQDPAYVVLSSPTKMAASWIALEDIEAGSGELIYYEGSHRIEEFLFKGIYKHWDGEDIEMHHEYLKTLHTKCQQMNLALKKFQPKKGDVLIWAVDLVHGGSEITHPNPNVTRRSLVTHYCPYDVNPNYFRFISDNRVKVKFKEGCYYSSYHYKMSNSIPVNNIKMLFQLIKRIAGNATQSKKYSD</sequence>
<dbReference type="AlphaFoldDB" id="A0A8J6XHY1"/>
<dbReference type="InterPro" id="IPR008775">
    <property type="entry name" value="Phytyl_CoA_dOase-like"/>
</dbReference>
<dbReference type="Pfam" id="PF05721">
    <property type="entry name" value="PhyH"/>
    <property type="match status" value="1"/>
</dbReference>
<dbReference type="GO" id="GO:0016706">
    <property type="term" value="F:2-oxoglutarate-dependent dioxygenase activity"/>
    <property type="evidence" value="ECO:0007669"/>
    <property type="project" value="UniProtKB-ARBA"/>
</dbReference>